<reference evidence="5" key="1">
    <citation type="submission" date="2022-11" db="UniProtKB">
        <authorList>
            <consortium name="WormBaseParasite"/>
        </authorList>
    </citation>
    <scope>IDENTIFICATION</scope>
</reference>
<feature type="compositionally biased region" description="Low complexity" evidence="2">
    <location>
        <begin position="724"/>
        <end position="736"/>
    </location>
</feature>
<proteinExistence type="predicted"/>
<feature type="compositionally biased region" description="Basic residues" evidence="2">
    <location>
        <begin position="696"/>
        <end position="723"/>
    </location>
</feature>
<dbReference type="PANTHER" id="PTHR10063">
    <property type="entry name" value="TUBERIN"/>
    <property type="match status" value="1"/>
</dbReference>
<evidence type="ECO:0000313" key="4">
    <source>
        <dbReference type="Proteomes" id="UP000887566"/>
    </source>
</evidence>
<protein>
    <submittedName>
        <fullName evidence="5">Rap-GAP domain-containing protein</fullName>
    </submittedName>
</protein>
<organism evidence="4 5">
    <name type="scientific">Plectus sambesii</name>
    <dbReference type="NCBI Taxonomy" id="2011161"/>
    <lineage>
        <taxon>Eukaryota</taxon>
        <taxon>Metazoa</taxon>
        <taxon>Ecdysozoa</taxon>
        <taxon>Nematoda</taxon>
        <taxon>Chromadorea</taxon>
        <taxon>Plectida</taxon>
        <taxon>Plectina</taxon>
        <taxon>Plectoidea</taxon>
        <taxon>Plectidae</taxon>
        <taxon>Plectus</taxon>
    </lineage>
</organism>
<dbReference type="AlphaFoldDB" id="A0A914XFS6"/>
<feature type="domain" description="Rap-GAP" evidence="3">
    <location>
        <begin position="388"/>
        <end position="587"/>
    </location>
</feature>
<dbReference type="GO" id="GO:0051056">
    <property type="term" value="P:regulation of small GTPase mediated signal transduction"/>
    <property type="evidence" value="ECO:0007669"/>
    <property type="project" value="InterPro"/>
</dbReference>
<accession>A0A914XFS6</accession>
<dbReference type="GO" id="GO:0005096">
    <property type="term" value="F:GTPase activator activity"/>
    <property type="evidence" value="ECO:0007669"/>
    <property type="project" value="UniProtKB-KW"/>
</dbReference>
<keyword evidence="1" id="KW-0343">GTPase activation</keyword>
<dbReference type="PROSITE" id="PS50085">
    <property type="entry name" value="RAPGAP"/>
    <property type="match status" value="1"/>
</dbReference>
<keyword evidence="4" id="KW-1185">Reference proteome</keyword>
<feature type="region of interest" description="Disordered" evidence="2">
    <location>
        <begin position="689"/>
        <end position="786"/>
    </location>
</feature>
<name>A0A914XFS6_9BILA</name>
<sequence>MSRRRCNRLLGFLRCQVRHFLRLKVRETAYSEYAVRRHPPRPRLPRQAPQVGPRITRRENLCALFDNFTSLPGADRGKITAKLLSVYELILNRIETIDYNLVGQLLTDLVELGLRQTGDAAGSGSVLPLLLKTVDRCSGRAVDERKSHLIAIVRSVFAHLVQFYAQFPLPQFNVAQLNCVEWAEDTKRRASTQSTADIVDGRVLVGLNREGMLWSVGVAGGEFSLTTRSIAGKHCWSVGEVATAKPKSEAEKNGLNEWLVRVSGKLHSRRVERERSQSGIFGAIAEPLTELCEHIAQSSPECLPHAQFPDPRAEPFLPCEADVKAAVHQSAAKSLTYEPASTSAIPNSPINSWHQWRSLLADLDVPQWSKRNSIDRVAADKTHMLRSLRHLDQLVVRDVHKFAVIYVADGQEEKTAILANKIGSIQFEDFVARLGWTVDMKEHAGYSGGLPADCQTPYYATLRTEAIFHVSTRLPDDATKKLRHIGNDEVHIVWSEHWRDYRRNTIATKFCDVLIVVYPLPSRLFRVSIETTKPLVFGPLFDGALVDWVSLPALIRVTAINASRAYRRLQPQWTAPSQHRAEVVNQTLGELRKPSLYSGLVSHLYSPDNSLLHDIIPTTEDEGEEGSAEYTKEVPWYQRVPEKPSSSSSIPSTSSSSILDKKPTADRKQLVGIVALDYRPPTAVGQIVTPSDLKVAKRKRRKEKKKRKKEKKSSKKRRRHRSRSPSPSSSSSSSSESDAEQPKADLAQLRAERLRREANERAKADAVIRKARGLPEPPPVAETKPVYKQRYNSQFNPEMAKQNRVD</sequence>
<dbReference type="FunFam" id="3.40.50.11210:FF:000001">
    <property type="entry name" value="Ral GTPase-activating protein subunit alpha-1 isoform 1"/>
    <property type="match status" value="1"/>
</dbReference>
<dbReference type="InterPro" id="IPR027107">
    <property type="entry name" value="Tuberin/Ral-act_asu"/>
</dbReference>
<feature type="compositionally biased region" description="Basic and acidic residues" evidence="2">
    <location>
        <begin position="750"/>
        <end position="768"/>
    </location>
</feature>
<dbReference type="SUPFAM" id="SSF111347">
    <property type="entry name" value="Rap/Ran-GAP"/>
    <property type="match status" value="1"/>
</dbReference>
<evidence type="ECO:0000259" key="3">
    <source>
        <dbReference type="PROSITE" id="PS50085"/>
    </source>
</evidence>
<dbReference type="PANTHER" id="PTHR10063:SF11">
    <property type="entry name" value="RHO GTPASE-ACTIVATING PROTEIN CG5521-RELATED"/>
    <property type="match status" value="1"/>
</dbReference>
<evidence type="ECO:0000256" key="1">
    <source>
        <dbReference type="ARBA" id="ARBA00022468"/>
    </source>
</evidence>
<dbReference type="GO" id="GO:0005634">
    <property type="term" value="C:nucleus"/>
    <property type="evidence" value="ECO:0007669"/>
    <property type="project" value="InterPro"/>
</dbReference>
<dbReference type="InterPro" id="IPR035974">
    <property type="entry name" value="Rap/Ran-GAP_sf"/>
</dbReference>
<dbReference type="WBParaSite" id="PSAMB.scaffold750size42006.g8553.t1">
    <property type="protein sequence ID" value="PSAMB.scaffold750size42006.g8553.t1"/>
    <property type="gene ID" value="PSAMB.scaffold750size42006.g8553"/>
</dbReference>
<dbReference type="Gene3D" id="3.40.50.11210">
    <property type="entry name" value="Rap/Ran-GAP"/>
    <property type="match status" value="1"/>
</dbReference>
<evidence type="ECO:0000313" key="5">
    <source>
        <dbReference type="WBParaSite" id="PSAMB.scaffold750size42006.g8553.t1"/>
    </source>
</evidence>
<dbReference type="InterPro" id="IPR000331">
    <property type="entry name" value="Rap/Ran_GAP_dom"/>
</dbReference>
<evidence type="ECO:0000256" key="2">
    <source>
        <dbReference type="SAM" id="MobiDB-lite"/>
    </source>
</evidence>
<feature type="compositionally biased region" description="Low complexity" evidence="2">
    <location>
        <begin position="644"/>
        <end position="658"/>
    </location>
</feature>
<dbReference type="Pfam" id="PF02145">
    <property type="entry name" value="Rap_GAP"/>
    <property type="match status" value="1"/>
</dbReference>
<dbReference type="GO" id="GO:0005737">
    <property type="term" value="C:cytoplasm"/>
    <property type="evidence" value="ECO:0007669"/>
    <property type="project" value="TreeGrafter"/>
</dbReference>
<dbReference type="Proteomes" id="UP000887566">
    <property type="component" value="Unplaced"/>
</dbReference>
<feature type="region of interest" description="Disordered" evidence="2">
    <location>
        <begin position="620"/>
        <end position="663"/>
    </location>
</feature>